<name>A0ABM8UF28_9GAMM</name>
<evidence type="ECO:0000256" key="1">
    <source>
        <dbReference type="SAM" id="MobiDB-lite"/>
    </source>
</evidence>
<proteinExistence type="predicted"/>
<dbReference type="EMBL" id="OU015430">
    <property type="protein sequence ID" value="CAG4972542.1"/>
    <property type="molecule type" value="Genomic_DNA"/>
</dbReference>
<evidence type="ECO:0000259" key="2">
    <source>
        <dbReference type="Pfam" id="PF19413"/>
    </source>
</evidence>
<evidence type="ECO:0000313" key="3">
    <source>
        <dbReference type="EMBL" id="CAG4972542.1"/>
    </source>
</evidence>
<sequence>MAHAQAQTEMQASTPRESITISHRGESPDNGLQAWNAQRLDYARNQPGNWSVGASLVREARFGQVDGGAELRGALSVGDGWSVQGEVGAFPHPHFQPEWFADVRVERPMARVGEATLVGSAGLRRTRYRDTTVDRLAVGTEVYRGNWRFGYTFNLTRVDGSSLPGHALALDRYYGDDSWVGLRLDTGEEDALLPGDVVATEIDSIGLRGRHWWTPAWALEWGGGHVAQSDLYDRRWWMLGVRHAF</sequence>
<dbReference type="InterPro" id="IPR030887">
    <property type="entry name" value="Beta-barrel_YaiO"/>
</dbReference>
<keyword evidence="4" id="KW-1185">Reference proteome</keyword>
<organism evidence="3 4">
    <name type="scientific">Novilysobacter luteus</name>
    <dbReference type="NCBI Taxonomy" id="2822368"/>
    <lineage>
        <taxon>Bacteria</taxon>
        <taxon>Pseudomonadati</taxon>
        <taxon>Pseudomonadota</taxon>
        <taxon>Gammaproteobacteria</taxon>
        <taxon>Lysobacterales</taxon>
        <taxon>Lysobacteraceae</taxon>
        <taxon>Novilysobacter</taxon>
    </lineage>
</organism>
<dbReference type="Proteomes" id="UP000680116">
    <property type="component" value="Chromosome"/>
</dbReference>
<reference evidence="3 4" key="1">
    <citation type="submission" date="2021-04" db="EMBL/GenBank/DDBJ databases">
        <authorList>
            <person name="Rodrigo-Torres L."/>
            <person name="Arahal R. D."/>
            <person name="Lucena T."/>
        </authorList>
    </citation>
    <scope>NUCLEOTIDE SEQUENCE [LARGE SCALE GENOMIC DNA]</scope>
    <source>
        <strain evidence="3 4">CECT 30171</strain>
    </source>
</reference>
<evidence type="ECO:0000313" key="4">
    <source>
        <dbReference type="Proteomes" id="UP000680116"/>
    </source>
</evidence>
<gene>
    <name evidence="3" type="ORF">LYB30171_01234</name>
</gene>
<feature type="domain" description="YaiO beta-barrel" evidence="2">
    <location>
        <begin position="18"/>
        <end position="188"/>
    </location>
</feature>
<protein>
    <recommendedName>
        <fullName evidence="2">YaiO beta-barrel domain-containing protein</fullName>
    </recommendedName>
</protein>
<feature type="region of interest" description="Disordered" evidence="1">
    <location>
        <begin position="1"/>
        <end position="32"/>
    </location>
</feature>
<accession>A0ABM8UF28</accession>
<dbReference type="NCBIfam" id="TIGR04390">
    <property type="entry name" value="OMP_YaiO_dom"/>
    <property type="match status" value="1"/>
</dbReference>
<feature type="compositionally biased region" description="Polar residues" evidence="1">
    <location>
        <begin position="1"/>
        <end position="21"/>
    </location>
</feature>
<dbReference type="Pfam" id="PF19413">
    <property type="entry name" value="YaiO"/>
    <property type="match status" value="1"/>
</dbReference>